<evidence type="ECO:0000313" key="3">
    <source>
        <dbReference type="Proteomes" id="UP000001628"/>
    </source>
</evidence>
<dbReference type="VEuPathDB" id="FungiDB:PADG_08390"/>
<dbReference type="RefSeq" id="XP_010763613.1">
    <property type="nucleotide sequence ID" value="XM_010765311.1"/>
</dbReference>
<feature type="compositionally biased region" description="Pro residues" evidence="1">
    <location>
        <begin position="220"/>
        <end position="235"/>
    </location>
</feature>
<sequence length="271" mass="28851">MPAESAEPGKRSPGAGCSKELSLSPAPKGPPALTHSPPIPMPSPAASGEKCWRVRSPQSTPQRPRQANIPLLGAGPLWPGSRWDLARPGGPRGDRQAVPVVVVVVVVVVVRVLSIKDCAAATVYVGLLVDLLRLCCVRRGAGFARSKPSRQAPSNKCGSFRGPYLSTYPPSMDTSLPIPHCFGAKKARKRELDLRICATIADIGDPPSTPTIGNRSYNRPSPPHTCLPPSTPQRPSPQQTHLHQNLPRAHGPPYAHGVCKFLKNARSKTAG</sequence>
<gene>
    <name evidence="2" type="ORF">PADG_08390</name>
</gene>
<reference evidence="2 3" key="1">
    <citation type="journal article" date="2011" name="PLoS Genet.">
        <title>Comparative genomic analysis of human fungal pathogens causing paracoccidioidomycosis.</title>
        <authorList>
            <person name="Desjardins C.A."/>
            <person name="Champion M.D."/>
            <person name="Holder J.W."/>
            <person name="Muszewska A."/>
            <person name="Goldberg J."/>
            <person name="Bailao A.M."/>
            <person name="Brigido M.M."/>
            <person name="Ferreira M.E."/>
            <person name="Garcia A.M."/>
            <person name="Grynberg M."/>
            <person name="Gujja S."/>
            <person name="Heiman D.I."/>
            <person name="Henn M.R."/>
            <person name="Kodira C.D."/>
            <person name="Leon-Narvaez H."/>
            <person name="Longo L.V."/>
            <person name="Ma L.J."/>
            <person name="Malavazi I."/>
            <person name="Matsuo A.L."/>
            <person name="Morais F.V."/>
            <person name="Pereira M."/>
            <person name="Rodriguez-Brito S."/>
            <person name="Sakthikumar S."/>
            <person name="Salem-Izacc S.M."/>
            <person name="Sykes S.M."/>
            <person name="Teixeira M.M."/>
            <person name="Vallejo M.C."/>
            <person name="Walter M.E."/>
            <person name="Yandava C."/>
            <person name="Young S."/>
            <person name="Zeng Q."/>
            <person name="Zucker J."/>
            <person name="Felipe M.S."/>
            <person name="Goldman G.H."/>
            <person name="Haas B.J."/>
            <person name="McEwen J.G."/>
            <person name="Nino-Vega G."/>
            <person name="Puccia R."/>
            <person name="San-Blas G."/>
            <person name="Soares C.M."/>
            <person name="Birren B.W."/>
            <person name="Cuomo C.A."/>
        </authorList>
    </citation>
    <scope>NUCLEOTIDE SEQUENCE [LARGE SCALE GENOMIC DNA]</scope>
    <source>
        <strain evidence="2 3">Pb18</strain>
    </source>
</reference>
<dbReference type="KEGG" id="pbn:PADG_08390"/>
<dbReference type="InParanoid" id="C1GLZ9"/>
<dbReference type="eggNOG" id="ENOG502RR1D">
    <property type="taxonomic scope" value="Eukaryota"/>
</dbReference>
<dbReference type="AlphaFoldDB" id="C1GLZ9"/>
<feature type="compositionally biased region" description="Polar residues" evidence="1">
    <location>
        <begin position="210"/>
        <end position="219"/>
    </location>
</feature>
<dbReference type="GeneID" id="22586689"/>
<proteinExistence type="predicted"/>
<dbReference type="EMBL" id="KN275972">
    <property type="protein sequence ID" value="EEH43465.2"/>
    <property type="molecule type" value="Genomic_DNA"/>
</dbReference>
<keyword evidence="3" id="KW-1185">Reference proteome</keyword>
<evidence type="ECO:0000313" key="2">
    <source>
        <dbReference type="EMBL" id="EEH43465.2"/>
    </source>
</evidence>
<evidence type="ECO:0000256" key="1">
    <source>
        <dbReference type="SAM" id="MobiDB-lite"/>
    </source>
</evidence>
<protein>
    <submittedName>
        <fullName evidence="2">Uncharacterized protein</fullName>
    </submittedName>
</protein>
<name>C1GLZ9_PARBD</name>
<accession>C1GLZ9</accession>
<dbReference type="HOGENOM" id="CLU_1027125_0_0_1"/>
<feature type="region of interest" description="Disordered" evidence="1">
    <location>
        <begin position="207"/>
        <end position="250"/>
    </location>
</feature>
<dbReference type="Proteomes" id="UP000001628">
    <property type="component" value="Unassembled WGS sequence"/>
</dbReference>
<organism evidence="2 3">
    <name type="scientific">Paracoccidioides brasiliensis (strain Pb18)</name>
    <dbReference type="NCBI Taxonomy" id="502780"/>
    <lineage>
        <taxon>Eukaryota</taxon>
        <taxon>Fungi</taxon>
        <taxon>Dikarya</taxon>
        <taxon>Ascomycota</taxon>
        <taxon>Pezizomycotina</taxon>
        <taxon>Eurotiomycetes</taxon>
        <taxon>Eurotiomycetidae</taxon>
        <taxon>Onygenales</taxon>
        <taxon>Ajellomycetaceae</taxon>
        <taxon>Paracoccidioides</taxon>
    </lineage>
</organism>
<feature type="region of interest" description="Disordered" evidence="1">
    <location>
        <begin position="1"/>
        <end position="75"/>
    </location>
</feature>
<feature type="compositionally biased region" description="Polar residues" evidence="1">
    <location>
        <begin position="56"/>
        <end position="65"/>
    </location>
</feature>